<dbReference type="RefSeq" id="WP_329271892.1">
    <property type="nucleotide sequence ID" value="NZ_CP109011.1"/>
</dbReference>
<feature type="transmembrane region" description="Helical" evidence="1">
    <location>
        <begin position="24"/>
        <end position="48"/>
    </location>
</feature>
<dbReference type="EMBL" id="CP109011">
    <property type="protein sequence ID" value="WUT48581.1"/>
    <property type="molecule type" value="Genomic_DNA"/>
</dbReference>
<name>A0ABZ1X8V9_9ACTN</name>
<keyword evidence="1" id="KW-1133">Transmembrane helix</keyword>
<keyword evidence="3" id="KW-1185">Reference proteome</keyword>
<evidence type="ECO:0000313" key="2">
    <source>
        <dbReference type="EMBL" id="WUT48581.1"/>
    </source>
</evidence>
<feature type="transmembrane region" description="Helical" evidence="1">
    <location>
        <begin position="395"/>
        <end position="414"/>
    </location>
</feature>
<evidence type="ECO:0000256" key="1">
    <source>
        <dbReference type="SAM" id="Phobius"/>
    </source>
</evidence>
<sequence>MTRPVGAGAAVTRRLIRKEARGDLPLLACLGAVVLVLTVLCAWAPAFAGGQEDRALRQRVDAAQAQAPLISLSTTPQVFDTVPPAVDAAGLLDAGRTLTEQLTGPAARHVTVTGGSYDYDQASLISPRPPGPANTSTRLALSYLPSARAHLRYVSGRPPADQTPLGTAPQIGLSQATAQALGVRAGSRLTVEFAKTLGVQSEPPHAQLLVSGVYRTSAARDDFWSGRETLEQPSRYPAEHSAGTVLAVRGLVGLDAADLLAGAGVAGPRMTWQLRADLSGAALDRARALTGPLSHYSADLSDDLCQGADPLTGDLACHIGGQATGPLLVIDSLTPLLAAFTAQDQQARELATFAVDALAAVALATVTVAVRLLLRRRQTHLRLQRARGASTLRLVLLRCAVAWPVVAVAALLGWTAGQALAPSGTSGSPHPMTAALIASAVGLTLPLMTWLATREPRRPGRLRRSRRNIAVGRRVVLELTVLSATAAGVVALRSQGPDGILGAVPALVALTVVLVLLRCYPFVLRLVLRQARRSRGTVGFIGAARAAHDAPATGLALFVLVLTLGTAVFGGLVDRTIDDGLATGAAWTAGADASATVAGTVTPPSDTRTTGTRTALQHLYTLDLAGQADGAEISPVAVIALDPEQLAAVAPASPLAATLLARLPPSTDSRADANAPLPCLLSPDLRAREHTGGFTGKVVPDGQRPRDLVFTPVGTLTTAELHDPLLGPVTAQTPAGTPLLITTTKAARLIPPQPSGSTVLLLNGRTPATASPAELRSTAAKELGPLARIRVRSETLSALRADGLTRGLGTIYTTTSILAALSGLLALVLELTLTSHERSRTTSFLRTLGLGGTQAGALHFLQLLPLALTSAVGGTLLGLLEPRLMAQTLDLRQFTGGPTRPALHTDFSLAVALVAGVIALILAAAVTEAVLARRRGLGAVLRLD</sequence>
<feature type="transmembrane region" description="Helical" evidence="1">
    <location>
        <begin position="811"/>
        <end position="834"/>
    </location>
</feature>
<organism evidence="2 3">
    <name type="scientific">Streptomyces pseudovenezuelae</name>
    <dbReference type="NCBI Taxonomy" id="67350"/>
    <lineage>
        <taxon>Bacteria</taxon>
        <taxon>Bacillati</taxon>
        <taxon>Actinomycetota</taxon>
        <taxon>Actinomycetes</taxon>
        <taxon>Kitasatosporales</taxon>
        <taxon>Streptomycetaceae</taxon>
        <taxon>Streptomyces</taxon>
        <taxon>Streptomyces aurantiacus group</taxon>
    </lineage>
</organism>
<feature type="transmembrane region" description="Helical" evidence="1">
    <location>
        <begin position="855"/>
        <end position="880"/>
    </location>
</feature>
<reference evidence="2" key="1">
    <citation type="submission" date="2022-10" db="EMBL/GenBank/DDBJ databases">
        <title>The complete genomes of actinobacterial strains from the NBC collection.</title>
        <authorList>
            <person name="Joergensen T.S."/>
            <person name="Alvarez Arevalo M."/>
            <person name="Sterndorff E.B."/>
            <person name="Faurdal D."/>
            <person name="Vuksanovic O."/>
            <person name="Mourched A.-S."/>
            <person name="Charusanti P."/>
            <person name="Shaw S."/>
            <person name="Blin K."/>
            <person name="Weber T."/>
        </authorList>
    </citation>
    <scope>NUCLEOTIDE SEQUENCE</scope>
    <source>
        <strain evidence="2">NBC_00686</strain>
    </source>
</reference>
<proteinExistence type="predicted"/>
<feature type="transmembrane region" description="Helical" evidence="1">
    <location>
        <begin position="500"/>
        <end position="523"/>
    </location>
</feature>
<gene>
    <name evidence="2" type="ORF">OG929_42495</name>
</gene>
<keyword evidence="1" id="KW-0812">Transmembrane</keyword>
<feature type="transmembrane region" description="Helical" evidence="1">
    <location>
        <begin position="555"/>
        <end position="573"/>
    </location>
</feature>
<protein>
    <recommendedName>
        <fullName evidence="4">ABC3 transporter permease protein domain-containing protein</fullName>
    </recommendedName>
</protein>
<evidence type="ECO:0000313" key="3">
    <source>
        <dbReference type="Proteomes" id="UP001432168"/>
    </source>
</evidence>
<dbReference type="Proteomes" id="UP001432168">
    <property type="component" value="Chromosome"/>
</dbReference>
<feature type="transmembrane region" description="Helical" evidence="1">
    <location>
        <begin position="907"/>
        <end position="932"/>
    </location>
</feature>
<keyword evidence="1" id="KW-0472">Membrane</keyword>
<feature type="transmembrane region" description="Helical" evidence="1">
    <location>
        <begin position="434"/>
        <end position="453"/>
    </location>
</feature>
<evidence type="ECO:0008006" key="4">
    <source>
        <dbReference type="Google" id="ProtNLM"/>
    </source>
</evidence>
<accession>A0ABZ1X8V9</accession>
<feature type="transmembrane region" description="Helical" evidence="1">
    <location>
        <begin position="350"/>
        <end position="374"/>
    </location>
</feature>
<feature type="transmembrane region" description="Helical" evidence="1">
    <location>
        <begin position="474"/>
        <end position="494"/>
    </location>
</feature>